<dbReference type="EMBL" id="LR862141">
    <property type="protein sequence ID" value="CAD1820657.1"/>
    <property type="molecule type" value="Genomic_DNA"/>
</dbReference>
<dbReference type="PANTHER" id="PTHR46148:SF60">
    <property type="entry name" value="CHROMO DOMAIN-CONTAINING PROTEIN"/>
    <property type="match status" value="1"/>
</dbReference>
<reference evidence="2" key="1">
    <citation type="submission" date="2020-07" db="EMBL/GenBank/DDBJ databases">
        <authorList>
            <person name="Lin J."/>
        </authorList>
    </citation>
    <scope>NUCLEOTIDE SEQUENCE</scope>
</reference>
<dbReference type="InterPro" id="IPR043502">
    <property type="entry name" value="DNA/RNA_pol_sf"/>
</dbReference>
<dbReference type="InterPro" id="IPR023780">
    <property type="entry name" value="Chromo_domain"/>
</dbReference>
<organism evidence="2">
    <name type="scientific">Ananas comosus var. bracteatus</name>
    <name type="common">red pineapple</name>
    <dbReference type="NCBI Taxonomy" id="296719"/>
    <lineage>
        <taxon>Eukaryota</taxon>
        <taxon>Viridiplantae</taxon>
        <taxon>Streptophyta</taxon>
        <taxon>Embryophyta</taxon>
        <taxon>Tracheophyta</taxon>
        <taxon>Spermatophyta</taxon>
        <taxon>Magnoliopsida</taxon>
        <taxon>Liliopsida</taxon>
        <taxon>Poales</taxon>
        <taxon>Bromeliaceae</taxon>
        <taxon>Bromelioideae</taxon>
        <taxon>Ananas</taxon>
    </lineage>
</organism>
<dbReference type="Pfam" id="PF00385">
    <property type="entry name" value="Chromo"/>
    <property type="match status" value="1"/>
</dbReference>
<name>A0A6V7NQA8_ANACO</name>
<dbReference type="AlphaFoldDB" id="A0A6V7NQA8"/>
<dbReference type="SUPFAM" id="SSF56672">
    <property type="entry name" value="DNA/RNA polymerases"/>
    <property type="match status" value="1"/>
</dbReference>
<sequence>MDPKKIEAIKNWPRPTSVTEIRSFLGLAGYYRRFVEAHVLETIPVELHEDLSFEEQPVKILAREVKKLRNRDIPYVKVLWRNHGEREATWELESALQKRYPHLFQMES</sequence>
<dbReference type="PANTHER" id="PTHR46148">
    <property type="entry name" value="CHROMO DOMAIN-CONTAINING PROTEIN"/>
    <property type="match status" value="1"/>
</dbReference>
<dbReference type="InterPro" id="IPR043128">
    <property type="entry name" value="Rev_trsase/Diguanyl_cyclase"/>
</dbReference>
<dbReference type="SUPFAM" id="SSF54160">
    <property type="entry name" value="Chromo domain-like"/>
    <property type="match status" value="1"/>
</dbReference>
<dbReference type="InterPro" id="IPR016197">
    <property type="entry name" value="Chromo-like_dom_sf"/>
</dbReference>
<evidence type="ECO:0000259" key="1">
    <source>
        <dbReference type="Pfam" id="PF00385"/>
    </source>
</evidence>
<gene>
    <name evidence="2" type="ORF">CB5_LOCUS3868</name>
</gene>
<dbReference type="Gene3D" id="3.30.70.270">
    <property type="match status" value="1"/>
</dbReference>
<feature type="domain" description="Chromo" evidence="1">
    <location>
        <begin position="57"/>
        <end position="105"/>
    </location>
</feature>
<evidence type="ECO:0000313" key="2">
    <source>
        <dbReference type="EMBL" id="CAD1820657.1"/>
    </source>
</evidence>
<accession>A0A6V7NQA8</accession>
<protein>
    <recommendedName>
        <fullName evidence="1">Chromo domain-containing protein</fullName>
    </recommendedName>
</protein>
<proteinExistence type="predicted"/>